<sequence length="401" mass="43040">MVFGNGPRFPVIESTCGWSAAPVVSDDLILLAGGASGQEVGDAPILQAIDHENGVGERFRLTREASGREIEPGEITTTPGGDIVLPVYEHDTSLHVMRIARDGDVRAVDALPDDEPYDIVAYDLGSKLRVAVRALDDEGYLCSWLYRQGRRQGITYRRWGEDGYLWGSEEWLLHASGDIVVGATSPDYGRPGPAQRWVGRDAATGTTRWFTETAGYVLAGRAGDALIAIDLASFDRSDRGERDDDFVTWAHDTGVHAIDLATGVRRWTSTVPGRVHSAAVGPDGVALCAESADDGTWRVHHLDLDGAYTGVTPLGGHACVVARTVEYTFALVEGQWLMALDNPGTAASGAAEPWTIPIPLGGLAPSYAARVADMRLDTVPITLAGTRCHLRGIDSLQIIEI</sequence>
<gene>
    <name evidence="1" type="ORF">Airi01_057210</name>
</gene>
<evidence type="ECO:0000313" key="1">
    <source>
        <dbReference type="EMBL" id="GLY77454.1"/>
    </source>
</evidence>
<reference evidence="1" key="1">
    <citation type="submission" date="2023-03" db="EMBL/GenBank/DDBJ databases">
        <title>Actinoallomurus iriomotensis NBRC 103681.</title>
        <authorList>
            <person name="Ichikawa N."/>
            <person name="Sato H."/>
            <person name="Tonouchi N."/>
        </authorList>
    </citation>
    <scope>NUCLEOTIDE SEQUENCE</scope>
    <source>
        <strain evidence="1">NBRC 103681</strain>
    </source>
</reference>
<proteinExistence type="predicted"/>
<organism evidence="1 2">
    <name type="scientific">Actinoallomurus iriomotensis</name>
    <dbReference type="NCBI Taxonomy" id="478107"/>
    <lineage>
        <taxon>Bacteria</taxon>
        <taxon>Bacillati</taxon>
        <taxon>Actinomycetota</taxon>
        <taxon>Actinomycetes</taxon>
        <taxon>Streptosporangiales</taxon>
        <taxon>Thermomonosporaceae</taxon>
        <taxon>Actinoallomurus</taxon>
    </lineage>
</organism>
<dbReference type="SUPFAM" id="SSF82171">
    <property type="entry name" value="DPP6 N-terminal domain-like"/>
    <property type="match status" value="1"/>
</dbReference>
<dbReference type="AlphaFoldDB" id="A0A9W6VRX7"/>
<protein>
    <submittedName>
        <fullName evidence="1">Uncharacterized protein</fullName>
    </submittedName>
</protein>
<comment type="caution">
    <text evidence="1">The sequence shown here is derived from an EMBL/GenBank/DDBJ whole genome shotgun (WGS) entry which is preliminary data.</text>
</comment>
<name>A0A9W6VRX7_9ACTN</name>
<evidence type="ECO:0000313" key="2">
    <source>
        <dbReference type="Proteomes" id="UP001165135"/>
    </source>
</evidence>
<accession>A0A9W6VRX7</accession>
<dbReference type="Proteomes" id="UP001165135">
    <property type="component" value="Unassembled WGS sequence"/>
</dbReference>
<dbReference type="EMBL" id="BSTJ01000007">
    <property type="protein sequence ID" value="GLY77454.1"/>
    <property type="molecule type" value="Genomic_DNA"/>
</dbReference>